<gene>
    <name evidence="2" type="ORF">SETIT_5G198900v2</name>
</gene>
<evidence type="ECO:0000313" key="2">
    <source>
        <dbReference type="EMBL" id="RCV25851.1"/>
    </source>
</evidence>
<dbReference type="AlphaFoldDB" id="A0A368R6N2"/>
<organism evidence="2">
    <name type="scientific">Setaria italica</name>
    <name type="common">Foxtail millet</name>
    <name type="synonym">Panicum italicum</name>
    <dbReference type="NCBI Taxonomy" id="4555"/>
    <lineage>
        <taxon>Eukaryota</taxon>
        <taxon>Viridiplantae</taxon>
        <taxon>Streptophyta</taxon>
        <taxon>Embryophyta</taxon>
        <taxon>Tracheophyta</taxon>
        <taxon>Spermatophyta</taxon>
        <taxon>Magnoliopsida</taxon>
        <taxon>Liliopsida</taxon>
        <taxon>Poales</taxon>
        <taxon>Poaceae</taxon>
        <taxon>PACMAD clade</taxon>
        <taxon>Panicoideae</taxon>
        <taxon>Panicodae</taxon>
        <taxon>Paniceae</taxon>
        <taxon>Cenchrinae</taxon>
        <taxon>Setaria</taxon>
    </lineage>
</organism>
<name>A0A368R6N2_SETIT</name>
<proteinExistence type="predicted"/>
<evidence type="ECO:0000256" key="1">
    <source>
        <dbReference type="SAM" id="MobiDB-lite"/>
    </source>
</evidence>
<accession>A0A368R6N2</accession>
<feature type="region of interest" description="Disordered" evidence="1">
    <location>
        <begin position="45"/>
        <end position="72"/>
    </location>
</feature>
<dbReference type="EMBL" id="CM003532">
    <property type="protein sequence ID" value="RCV25851.1"/>
    <property type="molecule type" value="Genomic_DNA"/>
</dbReference>
<reference evidence="2" key="1">
    <citation type="journal article" date="2012" name="Nat. Biotechnol.">
        <title>Reference genome sequence of the model plant Setaria.</title>
        <authorList>
            <person name="Bennetzen J.L."/>
            <person name="Schmutz J."/>
            <person name="Wang H."/>
            <person name="Percifield R."/>
            <person name="Hawkins J."/>
            <person name="Pontaroli A.C."/>
            <person name="Estep M."/>
            <person name="Feng L."/>
            <person name="Vaughn J.N."/>
            <person name="Grimwood J."/>
            <person name="Jenkins J."/>
            <person name="Barry K."/>
            <person name="Lindquist E."/>
            <person name="Hellsten U."/>
            <person name="Deshpande S."/>
            <person name="Wang X."/>
            <person name="Wu X."/>
            <person name="Mitros T."/>
            <person name="Triplett J."/>
            <person name="Yang X."/>
            <person name="Ye C.Y."/>
            <person name="Mauro-Herrera M."/>
            <person name="Wang L."/>
            <person name="Li P."/>
            <person name="Sharma M."/>
            <person name="Sharma R."/>
            <person name="Ronald P.C."/>
            <person name="Panaud O."/>
            <person name="Kellogg E.A."/>
            <person name="Brutnell T.P."/>
            <person name="Doust A.N."/>
            <person name="Tuskan G.A."/>
            <person name="Rokhsar D."/>
            <person name="Devos K.M."/>
        </authorList>
    </citation>
    <scope>NUCLEOTIDE SEQUENCE [LARGE SCALE GENOMIC DNA]</scope>
    <source>
        <strain evidence="2">Yugu1</strain>
    </source>
</reference>
<protein>
    <submittedName>
        <fullName evidence="2">Uncharacterized protein</fullName>
    </submittedName>
</protein>
<feature type="compositionally biased region" description="Polar residues" evidence="1">
    <location>
        <begin position="60"/>
        <end position="72"/>
    </location>
</feature>
<feature type="compositionally biased region" description="Low complexity" evidence="1">
    <location>
        <begin position="50"/>
        <end position="59"/>
    </location>
</feature>
<reference evidence="2" key="2">
    <citation type="submission" date="2015-07" db="EMBL/GenBank/DDBJ databases">
        <authorList>
            <person name="Noorani M."/>
        </authorList>
    </citation>
    <scope>NUCLEOTIDE SEQUENCE</scope>
    <source>
        <strain evidence="2">Yugu1</strain>
    </source>
</reference>
<sequence length="153" mass="16712">MEEELLPLHQIHHISPEFAGGLSEDVANELLYHLVHLFLVGDQGEGHPQTSSSSSPSTSGMNLARSTPTPPYTNKQPLVHALIVTDNDVLECCVLGAPISSRHLCFLVSGGRWLHPSRQSWQSGWMVEVALSLCRWCLMGAASTVEEPRSSNT</sequence>